<evidence type="ECO:0000313" key="7">
    <source>
        <dbReference type="EMBL" id="KAF5770128.1"/>
    </source>
</evidence>
<dbReference type="Pfam" id="PF03000">
    <property type="entry name" value="NPH3"/>
    <property type="match status" value="1"/>
</dbReference>
<dbReference type="AlphaFoldDB" id="A0A251SKC0"/>
<evidence type="ECO:0000259" key="6">
    <source>
        <dbReference type="PROSITE" id="PS51649"/>
    </source>
</evidence>
<comment type="pathway">
    <text evidence="1">Protein modification; protein ubiquitination.</text>
</comment>
<evidence type="ECO:0000313" key="9">
    <source>
        <dbReference type="Proteomes" id="UP000215914"/>
    </source>
</evidence>
<reference evidence="7 9" key="1">
    <citation type="journal article" date="2017" name="Nature">
        <title>The sunflower genome provides insights into oil metabolism, flowering and Asterid evolution.</title>
        <authorList>
            <person name="Badouin H."/>
            <person name="Gouzy J."/>
            <person name="Grassa C.J."/>
            <person name="Murat F."/>
            <person name="Staton S.E."/>
            <person name="Cottret L."/>
            <person name="Lelandais-Briere C."/>
            <person name="Owens G.L."/>
            <person name="Carrere S."/>
            <person name="Mayjonade B."/>
            <person name="Legrand L."/>
            <person name="Gill N."/>
            <person name="Kane N.C."/>
            <person name="Bowers J.E."/>
            <person name="Hubner S."/>
            <person name="Bellec A."/>
            <person name="Berard A."/>
            <person name="Berges H."/>
            <person name="Blanchet N."/>
            <person name="Boniface M.C."/>
            <person name="Brunel D."/>
            <person name="Catrice O."/>
            <person name="Chaidir N."/>
            <person name="Claudel C."/>
            <person name="Donnadieu C."/>
            <person name="Faraut T."/>
            <person name="Fievet G."/>
            <person name="Helmstetter N."/>
            <person name="King M."/>
            <person name="Knapp S.J."/>
            <person name="Lai Z."/>
            <person name="Le Paslier M.C."/>
            <person name="Lippi Y."/>
            <person name="Lorenzon L."/>
            <person name="Mandel J.R."/>
            <person name="Marage G."/>
            <person name="Marchand G."/>
            <person name="Marquand E."/>
            <person name="Bret-Mestries E."/>
            <person name="Morien E."/>
            <person name="Nambeesan S."/>
            <person name="Nguyen T."/>
            <person name="Pegot-Espagnet P."/>
            <person name="Pouilly N."/>
            <person name="Raftis F."/>
            <person name="Sallet E."/>
            <person name="Schiex T."/>
            <person name="Thomas J."/>
            <person name="Vandecasteele C."/>
            <person name="Vares D."/>
            <person name="Vear F."/>
            <person name="Vautrin S."/>
            <person name="Crespi M."/>
            <person name="Mangin B."/>
            <person name="Burke J.M."/>
            <person name="Salse J."/>
            <person name="Munos S."/>
            <person name="Vincourt P."/>
            <person name="Rieseberg L.H."/>
            <person name="Langlade N.B."/>
        </authorList>
    </citation>
    <scope>NUCLEOTIDE SEQUENCE [LARGE SCALE GENOMIC DNA]</scope>
    <source>
        <strain evidence="9">cv. SF193</strain>
        <tissue evidence="7">Leaves</tissue>
    </source>
</reference>
<dbReference type="PANTHER" id="PTHR32370">
    <property type="entry name" value="OS12G0117600 PROTEIN"/>
    <property type="match status" value="1"/>
</dbReference>
<evidence type="ECO:0000256" key="4">
    <source>
        <dbReference type="SAM" id="Coils"/>
    </source>
</evidence>
<evidence type="ECO:0000313" key="8">
    <source>
        <dbReference type="EMBL" id="OTF99011.1"/>
    </source>
</evidence>
<dbReference type="GO" id="GO:0016567">
    <property type="term" value="P:protein ubiquitination"/>
    <property type="evidence" value="ECO:0007669"/>
    <property type="project" value="UniProtKB-UniPathway"/>
</dbReference>
<evidence type="ECO:0000256" key="3">
    <source>
        <dbReference type="PROSITE-ProRule" id="PRU00982"/>
    </source>
</evidence>
<dbReference type="OMA" id="YNTECVE"/>
<comment type="similarity">
    <text evidence="3">Belongs to the NPH3 family.</text>
</comment>
<dbReference type="EMBL" id="CM007903">
    <property type="protein sequence ID" value="OTF99011.1"/>
    <property type="molecule type" value="Genomic_DNA"/>
</dbReference>
<dbReference type="PROSITE" id="PS51649">
    <property type="entry name" value="NPH3"/>
    <property type="match status" value="1"/>
</dbReference>
<dbReference type="SUPFAM" id="SSF54695">
    <property type="entry name" value="POZ domain"/>
    <property type="match status" value="1"/>
</dbReference>
<dbReference type="Pfam" id="PF00651">
    <property type="entry name" value="BTB"/>
    <property type="match status" value="1"/>
</dbReference>
<protein>
    <submittedName>
        <fullName evidence="7">BTB/POZ domain, NPH3 domain-containing protein</fullName>
    </submittedName>
    <submittedName>
        <fullName evidence="8">Putative SKP1/BTB/POZ domain, NPH3 domain protein</fullName>
    </submittedName>
</protein>
<dbReference type="Proteomes" id="UP000215914">
    <property type="component" value="Chromosome 14"/>
</dbReference>
<reference evidence="7" key="3">
    <citation type="submission" date="2020-06" db="EMBL/GenBank/DDBJ databases">
        <title>Helianthus annuus Genome sequencing and assembly Release 2.</title>
        <authorList>
            <person name="Gouzy J."/>
            <person name="Langlade N."/>
            <person name="Munos S."/>
        </authorList>
    </citation>
    <scope>NUCLEOTIDE SEQUENCE</scope>
    <source>
        <tissue evidence="7">Leaves</tissue>
    </source>
</reference>
<proteinExistence type="inferred from homology"/>
<accession>A0A251SKC0</accession>
<keyword evidence="9" id="KW-1185">Reference proteome</keyword>
<feature type="domain" description="NPH3" evidence="6">
    <location>
        <begin position="216"/>
        <end position="491"/>
    </location>
</feature>
<dbReference type="STRING" id="4232.A0A251SKC0"/>
<sequence length="568" mass="63755">MVPAGKPLGFYNEGNDWFCNAGLPSDLTIVIDEVNFHLHKFPLLSRSGKIEKLIKETQNNDNDNDKDKGTCFITLNEIPGGADGFLVAVKFCYGVPVELTPRNIVMVYCLADYLEMIDVYGDDNLFSKAENYFHKNVLKNWKDCMVALQNCETFATKADDLKIICKCLNAMSTMVCTDSSLFGWPMMMYGRLQSPGGSILWNGIDTGARIQSPESDWWFDDASCLGVALFERFVKTLEARGIPPEKLTGAIMYYCGKHLHGLGRWQGAQITKTKSIANFSTKSDTIDQRFLLETIVELLPQTKGKSICRFLLGLLRVGLILGVDAKCQDSLERRIGMQLDLATLDGLMIPSYSDSDTLYNTECVERIISYYLTSEETGSTLSSSLIPSSNVSKLVDSYMAEIASDVNLKPEKLHSLAQALPESSRSLSDGLYRAVDIYFEAHPWLPEKEKEQLCHIIDCKKLSIDACAHVSQNNRLPLRFVLQVLFFEQFHMKTALSDCLNMLNSENTPTGPMAVVPHDSAMASQIDGWVSLVRENQGLRVDMERMMARVHELEEELGKMRLELKRLS</sequence>
<keyword evidence="4" id="KW-0175">Coiled coil</keyword>
<dbReference type="InterPro" id="IPR027356">
    <property type="entry name" value="NPH3_dom"/>
</dbReference>
<dbReference type="OrthoDB" id="624345at2759"/>
<feature type="coiled-coil region" evidence="4">
    <location>
        <begin position="536"/>
        <end position="563"/>
    </location>
</feature>
<keyword evidence="2" id="KW-0833">Ubl conjugation pathway</keyword>
<dbReference type="SMART" id="SM00225">
    <property type="entry name" value="BTB"/>
    <property type="match status" value="1"/>
</dbReference>
<dbReference type="InterPro" id="IPR000210">
    <property type="entry name" value="BTB/POZ_dom"/>
</dbReference>
<reference evidence="8" key="2">
    <citation type="submission" date="2017-02" db="EMBL/GenBank/DDBJ databases">
        <title>Sunflower complete genome.</title>
        <authorList>
            <person name="Langlade N."/>
            <person name="Munos S."/>
        </authorList>
    </citation>
    <scope>NUCLEOTIDE SEQUENCE [LARGE SCALE GENOMIC DNA]</scope>
    <source>
        <tissue evidence="8">Leaves</tissue>
    </source>
</reference>
<dbReference type="Gene3D" id="3.30.710.10">
    <property type="entry name" value="Potassium Channel Kv1.1, Chain A"/>
    <property type="match status" value="1"/>
</dbReference>
<organism evidence="8 9">
    <name type="scientific">Helianthus annuus</name>
    <name type="common">Common sunflower</name>
    <dbReference type="NCBI Taxonomy" id="4232"/>
    <lineage>
        <taxon>Eukaryota</taxon>
        <taxon>Viridiplantae</taxon>
        <taxon>Streptophyta</taxon>
        <taxon>Embryophyta</taxon>
        <taxon>Tracheophyta</taxon>
        <taxon>Spermatophyta</taxon>
        <taxon>Magnoliopsida</taxon>
        <taxon>eudicotyledons</taxon>
        <taxon>Gunneridae</taxon>
        <taxon>Pentapetalae</taxon>
        <taxon>asterids</taxon>
        <taxon>campanulids</taxon>
        <taxon>Asterales</taxon>
        <taxon>Asteraceae</taxon>
        <taxon>Asteroideae</taxon>
        <taxon>Heliantheae alliance</taxon>
        <taxon>Heliantheae</taxon>
        <taxon>Helianthus</taxon>
    </lineage>
</organism>
<dbReference type="InterPro" id="IPR011333">
    <property type="entry name" value="SKP1/BTB/POZ_sf"/>
</dbReference>
<gene>
    <name evidence="8" type="ORF">HannXRQ_Chr14g0451911</name>
    <name evidence="7" type="ORF">HanXRQr2_Chr14g0656011</name>
</gene>
<dbReference type="InterPro" id="IPR043454">
    <property type="entry name" value="NPH3/RPT2-like"/>
</dbReference>
<feature type="domain" description="BTB" evidence="5">
    <location>
        <begin position="25"/>
        <end position="101"/>
    </location>
</feature>
<evidence type="ECO:0000256" key="2">
    <source>
        <dbReference type="ARBA" id="ARBA00022786"/>
    </source>
</evidence>
<evidence type="ECO:0000256" key="1">
    <source>
        <dbReference type="ARBA" id="ARBA00004906"/>
    </source>
</evidence>
<evidence type="ECO:0000259" key="5">
    <source>
        <dbReference type="PROSITE" id="PS50097"/>
    </source>
</evidence>
<dbReference type="UniPathway" id="UPA00143"/>
<name>A0A251SKC0_HELAN</name>
<dbReference type="FunCoup" id="A0A251SKC0">
    <property type="interactions" value="283"/>
</dbReference>
<dbReference type="PROSITE" id="PS50097">
    <property type="entry name" value="BTB"/>
    <property type="match status" value="1"/>
</dbReference>
<dbReference type="InParanoid" id="A0A251SKC0"/>
<dbReference type="EMBL" id="MNCJ02000329">
    <property type="protein sequence ID" value="KAF5770128.1"/>
    <property type="molecule type" value="Genomic_DNA"/>
</dbReference>
<dbReference type="Gramene" id="mRNA:HanXRQr2_Chr14g0656011">
    <property type="protein sequence ID" value="mRNA:HanXRQr2_Chr14g0656011"/>
    <property type="gene ID" value="HanXRQr2_Chr14g0656011"/>
</dbReference>